<dbReference type="Gene3D" id="1.10.10.10">
    <property type="entry name" value="Winged helix-like DNA-binding domain superfamily/Winged helix DNA-binding domain"/>
    <property type="match status" value="1"/>
</dbReference>
<dbReference type="GeneID" id="78060037"/>
<feature type="domain" description="RNA polymerase sigma factor 70 region 4 type 2" evidence="5">
    <location>
        <begin position="164"/>
        <end position="216"/>
    </location>
</feature>
<dbReference type="CDD" id="cd06171">
    <property type="entry name" value="Sigma70_r4"/>
    <property type="match status" value="1"/>
</dbReference>
<dbReference type="Proteomes" id="UP000182114">
    <property type="component" value="Unassembled WGS sequence"/>
</dbReference>
<evidence type="ECO:0000256" key="2">
    <source>
        <dbReference type="ARBA" id="ARBA00023015"/>
    </source>
</evidence>
<dbReference type="GO" id="GO:0003677">
    <property type="term" value="F:DNA binding"/>
    <property type="evidence" value="ECO:0007669"/>
    <property type="project" value="InterPro"/>
</dbReference>
<dbReference type="PANTHER" id="PTHR43133:SF46">
    <property type="entry name" value="RNA POLYMERASE SIGMA-70 FACTOR ECF SUBFAMILY"/>
    <property type="match status" value="1"/>
</dbReference>
<dbReference type="InterPro" id="IPR013325">
    <property type="entry name" value="RNA_pol_sigma_r2"/>
</dbReference>
<accession>A0A1G7FG77</accession>
<dbReference type="GO" id="GO:0006352">
    <property type="term" value="P:DNA-templated transcription initiation"/>
    <property type="evidence" value="ECO:0007669"/>
    <property type="project" value="InterPro"/>
</dbReference>
<evidence type="ECO:0000259" key="5">
    <source>
        <dbReference type="Pfam" id="PF08281"/>
    </source>
</evidence>
<keyword evidence="2" id="KW-0805">Transcription regulation</keyword>
<keyword evidence="7" id="KW-1185">Reference proteome</keyword>
<gene>
    <name evidence="6" type="ORF">SAMN04487992_103241</name>
</gene>
<dbReference type="GO" id="GO:0016987">
    <property type="term" value="F:sigma factor activity"/>
    <property type="evidence" value="ECO:0007669"/>
    <property type="project" value="UniProtKB-KW"/>
</dbReference>
<reference evidence="7" key="1">
    <citation type="submission" date="2016-10" db="EMBL/GenBank/DDBJ databases">
        <authorList>
            <person name="Varghese N."/>
            <person name="Submissions S."/>
        </authorList>
    </citation>
    <scope>NUCLEOTIDE SEQUENCE [LARGE SCALE GENOMIC DNA]</scope>
    <source>
        <strain evidence="7">DSM 24729</strain>
    </source>
</reference>
<dbReference type="PANTHER" id="PTHR43133">
    <property type="entry name" value="RNA POLYMERASE ECF-TYPE SIGMA FACTO"/>
    <property type="match status" value="1"/>
</dbReference>
<protein>
    <submittedName>
        <fullName evidence="6">RNA polymerase sigma factor, sigma-70 family</fullName>
    </submittedName>
</protein>
<keyword evidence="4" id="KW-0804">Transcription</keyword>
<dbReference type="SUPFAM" id="SSF88946">
    <property type="entry name" value="Sigma2 domain of RNA polymerase sigma factors"/>
    <property type="match status" value="1"/>
</dbReference>
<sequence>MQEYGELALALATERNRDTDEQMFTHQPEISSTDFFIEKEKEILIWQKLIDGDKAALGNLYDIYINILFTYGMYHSKDKSYVSDCIHDLFVDLYKYRNNLSMTDNVKYYLFRSLKRKINKKYRTKNLAVSLDDFQFKPDFTKANHISSCEKSIIHQEGIKERNEKLAEAISTLTKKQQKILFLRFDQEKSYEEISTIMDISIQTARTSIYRAIKTLRKLKFY</sequence>
<keyword evidence="3" id="KW-0731">Sigma factor</keyword>
<dbReference type="EMBL" id="FNBD01000003">
    <property type="protein sequence ID" value="SDE74911.1"/>
    <property type="molecule type" value="Genomic_DNA"/>
</dbReference>
<dbReference type="InterPro" id="IPR036388">
    <property type="entry name" value="WH-like_DNA-bd_sf"/>
</dbReference>
<comment type="similarity">
    <text evidence="1">Belongs to the sigma-70 factor family. ECF subfamily.</text>
</comment>
<dbReference type="AlphaFoldDB" id="A0A1G7FG77"/>
<dbReference type="InterPro" id="IPR013249">
    <property type="entry name" value="RNA_pol_sigma70_r4_t2"/>
</dbReference>
<evidence type="ECO:0000256" key="3">
    <source>
        <dbReference type="ARBA" id="ARBA00023082"/>
    </source>
</evidence>
<dbReference type="InterPro" id="IPR013324">
    <property type="entry name" value="RNA_pol_sigma_r3/r4-like"/>
</dbReference>
<dbReference type="SUPFAM" id="SSF88659">
    <property type="entry name" value="Sigma3 and sigma4 domains of RNA polymerase sigma factors"/>
    <property type="match status" value="1"/>
</dbReference>
<evidence type="ECO:0000256" key="4">
    <source>
        <dbReference type="ARBA" id="ARBA00023163"/>
    </source>
</evidence>
<dbReference type="NCBIfam" id="TIGR02937">
    <property type="entry name" value="sigma70-ECF"/>
    <property type="match status" value="1"/>
</dbReference>
<evidence type="ECO:0000256" key="1">
    <source>
        <dbReference type="ARBA" id="ARBA00010641"/>
    </source>
</evidence>
<dbReference type="InterPro" id="IPR014284">
    <property type="entry name" value="RNA_pol_sigma-70_dom"/>
</dbReference>
<dbReference type="Gene3D" id="1.10.1740.10">
    <property type="match status" value="1"/>
</dbReference>
<dbReference type="InterPro" id="IPR039425">
    <property type="entry name" value="RNA_pol_sigma-70-like"/>
</dbReference>
<proteinExistence type="inferred from homology"/>
<dbReference type="Pfam" id="PF08281">
    <property type="entry name" value="Sigma70_r4_2"/>
    <property type="match status" value="1"/>
</dbReference>
<evidence type="ECO:0000313" key="6">
    <source>
        <dbReference type="EMBL" id="SDE74911.1"/>
    </source>
</evidence>
<organism evidence="6 7">
    <name type="scientific">Cellulophaga baltica</name>
    <dbReference type="NCBI Taxonomy" id="76594"/>
    <lineage>
        <taxon>Bacteria</taxon>
        <taxon>Pseudomonadati</taxon>
        <taxon>Bacteroidota</taxon>
        <taxon>Flavobacteriia</taxon>
        <taxon>Flavobacteriales</taxon>
        <taxon>Flavobacteriaceae</taxon>
        <taxon>Cellulophaga</taxon>
    </lineage>
</organism>
<evidence type="ECO:0000313" key="7">
    <source>
        <dbReference type="Proteomes" id="UP000182114"/>
    </source>
</evidence>
<dbReference type="RefSeq" id="WP_029447552.1">
    <property type="nucleotide sequence ID" value="NZ_CANLMK010000005.1"/>
</dbReference>
<name>A0A1G7FG77_9FLAO</name>